<dbReference type="KEGG" id="vg:29061998"/>
<accession>A0A1B2IDZ9</accession>
<evidence type="ECO:0000313" key="2">
    <source>
        <dbReference type="Proteomes" id="UP000202923"/>
    </source>
</evidence>
<reference evidence="1 2" key="1">
    <citation type="submission" date="2016-06" db="EMBL/GenBank/DDBJ databases">
        <authorList>
            <person name="Kjaerup R.B."/>
            <person name="Dalgaard T.S."/>
            <person name="Juul-Madsen H.R."/>
        </authorList>
    </citation>
    <scope>NUCLEOTIDE SEQUENCE [LARGE SCALE GENOMIC DNA]</scope>
</reference>
<name>A0A1B2IDZ9_9CAUD</name>
<dbReference type="GeneID" id="29061998"/>
<gene>
    <name evidence="1" type="ORF">KWAN_154</name>
</gene>
<organism evidence="1 2">
    <name type="scientific">Erwinia phage vB_EamM_Kwan</name>
    <dbReference type="NCBI Taxonomy" id="1883374"/>
    <lineage>
        <taxon>Viruses</taxon>
        <taxon>Duplodnaviria</taxon>
        <taxon>Heunggongvirae</taxon>
        <taxon>Uroviricota</taxon>
        <taxon>Caudoviricetes</taxon>
        <taxon>Chimalliviridae</taxon>
        <taxon>Wellingtonvirus</taxon>
        <taxon>Wellingtonvirus wellington</taxon>
    </lineage>
</organism>
<dbReference type="EMBL" id="KX397369">
    <property type="protein sequence ID" value="ANZ49506.1"/>
    <property type="molecule type" value="Genomic_DNA"/>
</dbReference>
<evidence type="ECO:0000313" key="1">
    <source>
        <dbReference type="EMBL" id="ANZ49506.1"/>
    </source>
</evidence>
<sequence>MKPLEMTQKELLDHLLYGGKIEDTREWADALLMSLIPARSNHYEIAVLGEEYCFRTKDREYEIQRVPATVGGVLLLAANQLTFIEVALNYYATGGQRGF</sequence>
<dbReference type="Proteomes" id="UP000202923">
    <property type="component" value="Genome"/>
</dbReference>
<dbReference type="RefSeq" id="YP_009278759.1">
    <property type="nucleotide sequence ID" value="NC_031010.1"/>
</dbReference>
<dbReference type="OrthoDB" id="26262at10239"/>
<proteinExistence type="predicted"/>
<protein>
    <submittedName>
        <fullName evidence="1">Uncharacterized protein</fullName>
    </submittedName>
</protein>